<keyword evidence="10 14" id="KW-0560">Oxidoreductase</keyword>
<protein>
    <recommendedName>
        <fullName evidence="14">Riboflavin biosynthesis protein RibD</fullName>
    </recommendedName>
    <domain>
        <recommendedName>
            <fullName evidence="14">Diaminohydroxyphosphoribosylaminopyrimidine deaminase</fullName>
            <shortName evidence="14">DRAP deaminase</shortName>
            <ecNumber evidence="14">3.5.4.26</ecNumber>
        </recommendedName>
        <alternativeName>
            <fullName evidence="14">Riboflavin-specific deaminase</fullName>
        </alternativeName>
    </domain>
    <domain>
        <recommendedName>
            <fullName evidence="14">5-amino-6-(5-phosphoribosylamino)uracil reductase</fullName>
            <ecNumber evidence="14">1.1.1.193</ecNumber>
        </recommendedName>
        <alternativeName>
            <fullName evidence="14">HTP reductase</fullName>
        </alternativeName>
    </domain>
</protein>
<dbReference type="InterPro" id="IPR002734">
    <property type="entry name" value="RibDG_C"/>
</dbReference>
<evidence type="ECO:0000256" key="12">
    <source>
        <dbReference type="ARBA" id="ARBA00049861"/>
    </source>
</evidence>
<dbReference type="SUPFAM" id="SSF53597">
    <property type="entry name" value="Dihydrofolate reductase-like"/>
    <property type="match status" value="1"/>
</dbReference>
<dbReference type="InterPro" id="IPR004794">
    <property type="entry name" value="Eubact_RibD"/>
</dbReference>
<comment type="catalytic activity">
    <reaction evidence="12 14">
        <text>5-amino-6-(5-phospho-D-ribitylamino)uracil + NADP(+) = 5-amino-6-(5-phospho-D-ribosylamino)uracil + NADPH + H(+)</text>
        <dbReference type="Rhea" id="RHEA:17845"/>
        <dbReference type="ChEBI" id="CHEBI:15378"/>
        <dbReference type="ChEBI" id="CHEBI:57783"/>
        <dbReference type="ChEBI" id="CHEBI:58349"/>
        <dbReference type="ChEBI" id="CHEBI:58421"/>
        <dbReference type="ChEBI" id="CHEBI:58453"/>
        <dbReference type="EC" id="1.1.1.193"/>
    </reaction>
</comment>
<dbReference type="EMBL" id="JBHMDM010000003">
    <property type="protein sequence ID" value="MFB9376323.1"/>
    <property type="molecule type" value="Genomic_DNA"/>
</dbReference>
<gene>
    <name evidence="16" type="primary">ribD</name>
    <name evidence="16" type="ORF">ACFFVI_05020</name>
</gene>
<comment type="cofactor">
    <cofactor evidence="14">
        <name>Zn(2+)</name>
        <dbReference type="ChEBI" id="CHEBI:29105"/>
    </cofactor>
    <text evidence="14">Binds 1 zinc ion.</text>
</comment>
<dbReference type="InterPro" id="IPR016193">
    <property type="entry name" value="Cytidine_deaminase-like"/>
</dbReference>
<keyword evidence="7 14" id="KW-0479">Metal-binding</keyword>
<evidence type="ECO:0000256" key="11">
    <source>
        <dbReference type="ARBA" id="ARBA00023268"/>
    </source>
</evidence>
<comment type="similarity">
    <text evidence="5 14">In the C-terminal section; belongs to the HTP reductase family.</text>
</comment>
<evidence type="ECO:0000256" key="5">
    <source>
        <dbReference type="ARBA" id="ARBA00007417"/>
    </source>
</evidence>
<dbReference type="CDD" id="cd01284">
    <property type="entry name" value="Riboflavin_deaminase-reductase"/>
    <property type="match status" value="1"/>
</dbReference>
<dbReference type="InterPro" id="IPR024072">
    <property type="entry name" value="DHFR-like_dom_sf"/>
</dbReference>
<evidence type="ECO:0000256" key="2">
    <source>
        <dbReference type="ARBA" id="ARBA00004882"/>
    </source>
</evidence>
<evidence type="ECO:0000256" key="9">
    <source>
        <dbReference type="ARBA" id="ARBA00022857"/>
    </source>
</evidence>
<keyword evidence="17" id="KW-1185">Reference proteome</keyword>
<evidence type="ECO:0000256" key="14">
    <source>
        <dbReference type="PIRNR" id="PIRNR006769"/>
    </source>
</evidence>
<dbReference type="EC" id="3.5.4.26" evidence="14"/>
<comment type="caution">
    <text evidence="16">The sequence shown here is derived from an EMBL/GenBank/DDBJ whole genome shotgun (WGS) entry which is preliminary data.</text>
</comment>
<comment type="catalytic activity">
    <reaction evidence="13 14">
        <text>2,5-diamino-6-hydroxy-4-(5-phosphoribosylamino)-pyrimidine + H2O + H(+) = 5-amino-6-(5-phospho-D-ribosylamino)uracil + NH4(+)</text>
        <dbReference type="Rhea" id="RHEA:21868"/>
        <dbReference type="ChEBI" id="CHEBI:15377"/>
        <dbReference type="ChEBI" id="CHEBI:15378"/>
        <dbReference type="ChEBI" id="CHEBI:28938"/>
        <dbReference type="ChEBI" id="CHEBI:58453"/>
        <dbReference type="ChEBI" id="CHEBI:58614"/>
        <dbReference type="EC" id="3.5.4.26"/>
    </reaction>
</comment>
<dbReference type="Pfam" id="PF00383">
    <property type="entry name" value="dCMP_cyt_deam_1"/>
    <property type="match status" value="1"/>
</dbReference>
<dbReference type="RefSeq" id="WP_380138517.1">
    <property type="nucleotide sequence ID" value="NZ_JBHLUI010000009.1"/>
</dbReference>
<dbReference type="PANTHER" id="PTHR38011:SF7">
    <property type="entry name" value="2,5-DIAMINO-6-RIBOSYLAMINO-4(3H)-PYRIMIDINONE 5'-PHOSPHATE REDUCTASE"/>
    <property type="match status" value="1"/>
</dbReference>
<dbReference type="PIRSF" id="PIRSF006769">
    <property type="entry name" value="RibD"/>
    <property type="match status" value="1"/>
</dbReference>
<feature type="domain" description="CMP/dCMP-type deaminase" evidence="15">
    <location>
        <begin position="12"/>
        <end position="134"/>
    </location>
</feature>
<evidence type="ECO:0000256" key="3">
    <source>
        <dbReference type="ARBA" id="ARBA00004910"/>
    </source>
</evidence>
<keyword evidence="8 14" id="KW-0862">Zinc</keyword>
<evidence type="ECO:0000256" key="10">
    <source>
        <dbReference type="ARBA" id="ARBA00023002"/>
    </source>
</evidence>
<comment type="pathway">
    <text evidence="3 14">Cofactor biosynthesis; riboflavin biosynthesis; 5-amino-6-(D-ribitylamino)uracil from GTP: step 3/4.</text>
</comment>
<dbReference type="Gene3D" id="3.40.140.10">
    <property type="entry name" value="Cytidine Deaminase, domain 2"/>
    <property type="match status" value="1"/>
</dbReference>
<comment type="similarity">
    <text evidence="4 14">In the N-terminal section; belongs to the cytidine and deoxycytidylate deaminase family.</text>
</comment>
<dbReference type="Proteomes" id="UP001589748">
    <property type="component" value="Unassembled WGS sequence"/>
</dbReference>
<sequence>MTAVLPADRALPHEVEAMRRALDLAARGPVRGPNPRVGCVLLDPGSGRVLAEGHHRGAGSLHAEADALRDLGRPAAGLTAVVTLEPCAHTGRTGPCTEALVSAGVTRVVVGAPDPNPVAAGGADVLAAAGVEVVAGVAAADSRELNERWDTAVGRGRPWVTWKWAATLDGRSAAADGSSRWITSPEARADVHRLRAEHDAVLVGTGTALADDPALSVRSHGRVVGPQPLRVVLGRRPVPAGARLRAPGADFLQIASHDPVEALQVLQDREIRSVLLEGGPQVAAAFWRAGLVDEVVAYLAPALLGAGPQAVGDLGIGAMDDIARLRTRSVSRIGDDVRLVARPTLTVPTVLQAAQPLQGCSTKEH</sequence>
<proteinExistence type="inferred from homology"/>
<evidence type="ECO:0000256" key="4">
    <source>
        <dbReference type="ARBA" id="ARBA00005259"/>
    </source>
</evidence>
<keyword evidence="14 16" id="KW-0378">Hydrolase</keyword>
<dbReference type="SUPFAM" id="SSF53927">
    <property type="entry name" value="Cytidine deaminase-like"/>
    <property type="match status" value="1"/>
</dbReference>
<comment type="function">
    <text evidence="1 14">Converts 2,5-diamino-6-(ribosylamino)-4(3h)-pyrimidinone 5'-phosphate into 5-amino-6-(ribosylamino)-2,4(1h,3h)-pyrimidinedione 5'-phosphate.</text>
</comment>
<organism evidence="16 17">
    <name type="scientific">Kineococcus gynurae</name>
    <dbReference type="NCBI Taxonomy" id="452979"/>
    <lineage>
        <taxon>Bacteria</taxon>
        <taxon>Bacillati</taxon>
        <taxon>Actinomycetota</taxon>
        <taxon>Actinomycetes</taxon>
        <taxon>Kineosporiales</taxon>
        <taxon>Kineosporiaceae</taxon>
        <taxon>Kineococcus</taxon>
    </lineage>
</organism>
<evidence type="ECO:0000256" key="7">
    <source>
        <dbReference type="ARBA" id="ARBA00022723"/>
    </source>
</evidence>
<evidence type="ECO:0000313" key="17">
    <source>
        <dbReference type="Proteomes" id="UP001589748"/>
    </source>
</evidence>
<comment type="pathway">
    <text evidence="2 14">Cofactor biosynthesis; riboflavin biosynthesis; 5-amino-6-(D-ribitylamino)uracil from GTP: step 2/4.</text>
</comment>
<evidence type="ECO:0000256" key="6">
    <source>
        <dbReference type="ARBA" id="ARBA00022619"/>
    </source>
</evidence>
<name>A0ABV5LQE0_9ACTN</name>
<dbReference type="InterPro" id="IPR002125">
    <property type="entry name" value="CMP_dCMP_dom"/>
</dbReference>
<evidence type="ECO:0000256" key="8">
    <source>
        <dbReference type="ARBA" id="ARBA00022833"/>
    </source>
</evidence>
<dbReference type="Gene3D" id="3.40.430.10">
    <property type="entry name" value="Dihydrofolate Reductase, subunit A"/>
    <property type="match status" value="2"/>
</dbReference>
<dbReference type="PANTHER" id="PTHR38011">
    <property type="entry name" value="DIHYDROFOLATE REDUCTASE FAMILY PROTEIN (AFU_ORTHOLOGUE AFUA_8G06820)"/>
    <property type="match status" value="1"/>
</dbReference>
<accession>A0ABV5LQE0</accession>
<dbReference type="GO" id="GO:0008703">
    <property type="term" value="F:5-amino-6-(5-phosphoribosylamino)uracil reductase activity"/>
    <property type="evidence" value="ECO:0007669"/>
    <property type="project" value="UniProtKB-EC"/>
</dbReference>
<dbReference type="PROSITE" id="PS51747">
    <property type="entry name" value="CYT_DCMP_DEAMINASES_2"/>
    <property type="match status" value="1"/>
</dbReference>
<evidence type="ECO:0000256" key="13">
    <source>
        <dbReference type="ARBA" id="ARBA00049886"/>
    </source>
</evidence>
<dbReference type="Pfam" id="PF01872">
    <property type="entry name" value="RibD_C"/>
    <property type="match status" value="1"/>
</dbReference>
<keyword evidence="11" id="KW-0511">Multifunctional enzyme</keyword>
<dbReference type="GO" id="GO:0008835">
    <property type="term" value="F:diaminohydroxyphosphoribosylaminopyrimidine deaminase activity"/>
    <property type="evidence" value="ECO:0007669"/>
    <property type="project" value="UniProtKB-EC"/>
</dbReference>
<keyword evidence="6 14" id="KW-0686">Riboflavin biosynthesis</keyword>
<dbReference type="PROSITE" id="PS00903">
    <property type="entry name" value="CYT_DCMP_DEAMINASES_1"/>
    <property type="match status" value="1"/>
</dbReference>
<evidence type="ECO:0000256" key="1">
    <source>
        <dbReference type="ARBA" id="ARBA00002151"/>
    </source>
</evidence>
<dbReference type="InterPro" id="IPR016192">
    <property type="entry name" value="APOBEC/CMP_deaminase_Zn-bd"/>
</dbReference>
<dbReference type="NCBIfam" id="TIGR00326">
    <property type="entry name" value="eubact_ribD"/>
    <property type="match status" value="1"/>
</dbReference>
<dbReference type="InterPro" id="IPR050765">
    <property type="entry name" value="Riboflavin_Biosynth_HTPR"/>
</dbReference>
<reference evidence="16 17" key="1">
    <citation type="submission" date="2024-09" db="EMBL/GenBank/DDBJ databases">
        <authorList>
            <person name="Sun Q."/>
            <person name="Mori K."/>
        </authorList>
    </citation>
    <scope>NUCLEOTIDE SEQUENCE [LARGE SCALE GENOMIC DNA]</scope>
    <source>
        <strain evidence="16 17">TISTR 1856</strain>
    </source>
</reference>
<evidence type="ECO:0000313" key="16">
    <source>
        <dbReference type="EMBL" id="MFB9376323.1"/>
    </source>
</evidence>
<keyword evidence="9 14" id="KW-0521">NADP</keyword>
<evidence type="ECO:0000259" key="15">
    <source>
        <dbReference type="PROSITE" id="PS51747"/>
    </source>
</evidence>
<dbReference type="EC" id="1.1.1.193" evidence="14"/>